<dbReference type="Gene3D" id="3.30.559.10">
    <property type="entry name" value="Chloramphenicol acetyltransferase-like domain"/>
    <property type="match status" value="1"/>
</dbReference>
<dbReference type="InterPro" id="IPR000542">
    <property type="entry name" value="Carn_acyl_trans"/>
</dbReference>
<dbReference type="Gene3D" id="3.30.559.70">
    <property type="entry name" value="Choline/Carnitine o-acyltransferase, domain 2"/>
    <property type="match status" value="1"/>
</dbReference>
<dbReference type="InterPro" id="IPR039551">
    <property type="entry name" value="Cho/carn_acyl_trans"/>
</dbReference>
<organism evidence="6">
    <name type="scientific">Calcidiscus leptoporus</name>
    <dbReference type="NCBI Taxonomy" id="127549"/>
    <lineage>
        <taxon>Eukaryota</taxon>
        <taxon>Haptista</taxon>
        <taxon>Haptophyta</taxon>
        <taxon>Prymnesiophyceae</taxon>
        <taxon>Coccolithales</taxon>
        <taxon>Calcidiscaceae</taxon>
        <taxon>Calcidiscus</taxon>
    </lineage>
</organism>
<evidence type="ECO:0000256" key="4">
    <source>
        <dbReference type="PIRSR" id="PIRSR600542-1"/>
    </source>
</evidence>
<evidence type="ECO:0000256" key="2">
    <source>
        <dbReference type="ARBA" id="ARBA00022679"/>
    </source>
</evidence>
<protein>
    <recommendedName>
        <fullName evidence="5">Choline/carnitine acyltransferase domain-containing protein</fullName>
    </recommendedName>
</protein>
<evidence type="ECO:0000256" key="1">
    <source>
        <dbReference type="ARBA" id="ARBA00005232"/>
    </source>
</evidence>
<proteinExistence type="inferred from homology"/>
<reference evidence="6" key="1">
    <citation type="submission" date="2021-01" db="EMBL/GenBank/DDBJ databases">
        <authorList>
            <person name="Corre E."/>
            <person name="Pelletier E."/>
            <person name="Niang G."/>
            <person name="Scheremetjew M."/>
            <person name="Finn R."/>
            <person name="Kale V."/>
            <person name="Holt S."/>
            <person name="Cochrane G."/>
            <person name="Meng A."/>
            <person name="Brown T."/>
            <person name="Cohen L."/>
        </authorList>
    </citation>
    <scope>NUCLEOTIDE SEQUENCE</scope>
    <source>
        <strain evidence="6">RCC1130</strain>
    </source>
</reference>
<dbReference type="Pfam" id="PF00755">
    <property type="entry name" value="Carn_acyltransf"/>
    <property type="match status" value="1"/>
</dbReference>
<evidence type="ECO:0000256" key="3">
    <source>
        <dbReference type="ARBA" id="ARBA00023315"/>
    </source>
</evidence>
<accession>A0A7S0IZG6</accession>
<dbReference type="PANTHER" id="PTHR22589">
    <property type="entry name" value="CARNITINE O-ACYLTRANSFERASE"/>
    <property type="match status" value="1"/>
</dbReference>
<dbReference type="AlphaFoldDB" id="A0A7S0IZG6"/>
<evidence type="ECO:0000313" key="6">
    <source>
        <dbReference type="EMBL" id="CAD8536641.1"/>
    </source>
</evidence>
<evidence type="ECO:0000259" key="5">
    <source>
        <dbReference type="Pfam" id="PF00755"/>
    </source>
</evidence>
<keyword evidence="2" id="KW-0808">Transferase</keyword>
<gene>
    <name evidence="6" type="ORF">CLEP1334_LOCUS11923</name>
</gene>
<feature type="domain" description="Choline/carnitine acyltransferase" evidence="5">
    <location>
        <begin position="20"/>
        <end position="589"/>
    </location>
</feature>
<sequence>MIHGGVSDRLFPSQLDLPPLPLPALHDTCERYLDSVRPLLSAEEYKHTEAVVADFAREGGDGCALQLVLEEKADTERNWMEEWWEQAAYLRTRTTMAVHINWFGVLPEWGFSISNVQAAAAVLHGIMQTRAMLEEGKLPLETLKGNPLDMHQFTRVFGMTRVPGEGCDSLEQKAASRHCAVLRRGQIFEVKLYATDGEAHDLRTLQSLISEVLAVADDNLFEQADDAPVSVLTSTDRDRWAAERARMRESSTNKASLQVVEEALFCLKLDTAAPASKQEVAQLSLLGDGRDVWYDKSFNAIVFANGRVGLNAEHTPVDAMTIVSLFSQALKTMASQVANDRPTLLAEPLPLRAGVVSPRKLKWEVDAPLRRAIELASADVAKLTSNVHLRVLAFAHFGKGLIKGAKLHPDFFIQMALQLAYFRLHGKCVATYETGTARAFFHGRTDTVRTVTEDSVAFVREMCDLTSSPQSRLAALRIACATHFAQLQRVLSGQGCDRHLLGLYIAALMRGEVPAIFTDKAYTASGGGGNYKLSTSNVGYTAMFGGFSPMTPDGYGVCYAMLEGRMNFSVTSWRDCEQTNSDAMVESITWSLIEMMRLCNDASTAPSSKL</sequence>
<name>A0A7S0IZG6_9EUKA</name>
<dbReference type="EMBL" id="HBER01023799">
    <property type="protein sequence ID" value="CAD8536641.1"/>
    <property type="molecule type" value="Transcribed_RNA"/>
</dbReference>
<feature type="active site" description="Proton acceptor" evidence="4">
    <location>
        <position position="314"/>
    </location>
</feature>
<keyword evidence="3" id="KW-0012">Acyltransferase</keyword>
<dbReference type="InterPro" id="IPR023213">
    <property type="entry name" value="CAT-like_dom_sf"/>
</dbReference>
<comment type="similarity">
    <text evidence="1">Belongs to the carnitine/choline acetyltransferase family.</text>
</comment>
<dbReference type="SUPFAM" id="SSF52777">
    <property type="entry name" value="CoA-dependent acyltransferases"/>
    <property type="match status" value="2"/>
</dbReference>
<dbReference type="InterPro" id="IPR042231">
    <property type="entry name" value="Cho/carn_acyl_trans_2"/>
</dbReference>
<dbReference type="PANTHER" id="PTHR22589:SF67">
    <property type="entry name" value="PEROXISOMAL CARNITINE O-OCTANOYLTRANSFERASE"/>
    <property type="match status" value="1"/>
</dbReference>
<dbReference type="GO" id="GO:0016746">
    <property type="term" value="F:acyltransferase activity"/>
    <property type="evidence" value="ECO:0007669"/>
    <property type="project" value="UniProtKB-KW"/>
</dbReference>